<proteinExistence type="predicted"/>
<organism evidence="2 3">
    <name type="scientific">Aplysia californica</name>
    <name type="common">California sea hare</name>
    <dbReference type="NCBI Taxonomy" id="6500"/>
    <lineage>
        <taxon>Eukaryota</taxon>
        <taxon>Metazoa</taxon>
        <taxon>Spiralia</taxon>
        <taxon>Lophotrochozoa</taxon>
        <taxon>Mollusca</taxon>
        <taxon>Gastropoda</taxon>
        <taxon>Heterobranchia</taxon>
        <taxon>Euthyneura</taxon>
        <taxon>Tectipleura</taxon>
        <taxon>Aplysiida</taxon>
        <taxon>Aplysioidea</taxon>
        <taxon>Aplysiidae</taxon>
        <taxon>Aplysia</taxon>
    </lineage>
</organism>
<evidence type="ECO:0000313" key="2">
    <source>
        <dbReference type="Proteomes" id="UP000694888"/>
    </source>
</evidence>
<dbReference type="InterPro" id="IPR009199">
    <property type="entry name" value="PhoPQ-act_pathogen-rel_PqaA"/>
</dbReference>
<evidence type="ECO:0000256" key="1">
    <source>
        <dbReference type="SAM" id="SignalP"/>
    </source>
</evidence>
<keyword evidence="1" id="KW-0732">Signal</keyword>
<dbReference type="PANTHER" id="PTHR31497:SF0">
    <property type="entry name" value="AUTOCRINE PROLIFERATION REPRESSOR PROTEIN A"/>
    <property type="match status" value="1"/>
</dbReference>
<accession>A0ABM0JVZ5</accession>
<dbReference type="SUPFAM" id="SSF53474">
    <property type="entry name" value="alpha/beta-Hydrolases"/>
    <property type="match status" value="1"/>
</dbReference>
<dbReference type="GeneID" id="101845253"/>
<protein>
    <submittedName>
        <fullName evidence="3">Autocrine proliferation repressor protein A</fullName>
    </submittedName>
</protein>
<dbReference type="Gene3D" id="3.40.50.1820">
    <property type="entry name" value="alpha/beta hydrolase"/>
    <property type="match status" value="1"/>
</dbReference>
<evidence type="ECO:0000313" key="3">
    <source>
        <dbReference type="RefSeq" id="XP_005102804.2"/>
    </source>
</evidence>
<sequence>MTSQISWPQTWLLVGVTVLYFLSAASARESNMRVDYGPWQSTPLDDYVRAPDPHYSFSFLKTISGPGFTLHILNMTSQKWLTEEVTVKPIWWHYLTIIIPDVINYNDTGFVWIDQGSNTDGIPSLEDPFVELVTAISVGSKTVGATVKQIPNQPTVFLKDPERKERKEDAIIAWTWKQFINNSSFPDILLRLPMTKAVVRAMDTVTTYVKKVKNYNIGKFMVAGASKRGWTTWTTAAVDKRVIAMAPVVMDLLNFQKSLHHHYRALGGWTFAFKDYYALNFTEDLDNPNITRMRAIIDPLTYNDRYSMPKLIVSASGDEFFMLDDSHYYYDVLQGPKFLKITPNAEHSLIGHEMDVMFALRSFYLSVLTSAPFPAFNWTRTQTTTGGKITVYTSQEPTAVSVYYATTLSDGRRDFRLLVKGPDGNAFPHPVLWFKDKARRVSAHVYEAEVERPQDGWRAFFVQLNYPGRAGTSLELTTETCVVPDTFVFPDCRGLACRGSLV</sequence>
<gene>
    <name evidence="3" type="primary">LOC101845253</name>
</gene>
<dbReference type="PIRSF" id="PIRSF014728">
    <property type="entry name" value="PqaA"/>
    <property type="match status" value="1"/>
</dbReference>
<name>A0ABM0JVZ5_APLCA</name>
<dbReference type="InterPro" id="IPR029058">
    <property type="entry name" value="AB_hydrolase_fold"/>
</dbReference>
<reference evidence="3" key="1">
    <citation type="submission" date="2025-08" db="UniProtKB">
        <authorList>
            <consortium name="RefSeq"/>
        </authorList>
    </citation>
    <scope>IDENTIFICATION</scope>
</reference>
<keyword evidence="2" id="KW-1185">Reference proteome</keyword>
<dbReference type="PANTHER" id="PTHR31497">
    <property type="entry name" value="AUTOCRINE PROLIFERATION REPRESSOR PROTEIN A"/>
    <property type="match status" value="1"/>
</dbReference>
<feature type="signal peptide" evidence="1">
    <location>
        <begin position="1"/>
        <end position="27"/>
    </location>
</feature>
<dbReference type="Proteomes" id="UP000694888">
    <property type="component" value="Unplaced"/>
</dbReference>
<feature type="chain" id="PRO_5046018088" evidence="1">
    <location>
        <begin position="28"/>
        <end position="502"/>
    </location>
</feature>
<dbReference type="Pfam" id="PF10142">
    <property type="entry name" value="PhoPQ_related"/>
    <property type="match status" value="1"/>
</dbReference>
<dbReference type="RefSeq" id="XP_005102804.2">
    <property type="nucleotide sequence ID" value="XM_005102747.3"/>
</dbReference>